<name>A0A803PU09_CANSA</name>
<dbReference type="EMBL" id="UZAU01000603">
    <property type="status" value="NOT_ANNOTATED_CDS"/>
    <property type="molecule type" value="Genomic_DNA"/>
</dbReference>
<evidence type="ECO:0000313" key="3">
    <source>
        <dbReference type="Proteomes" id="UP000596661"/>
    </source>
</evidence>
<reference evidence="2" key="1">
    <citation type="submission" date="2018-11" db="EMBL/GenBank/DDBJ databases">
        <authorList>
            <person name="Grassa J C."/>
        </authorList>
    </citation>
    <scope>NUCLEOTIDE SEQUENCE [LARGE SCALE GENOMIC DNA]</scope>
</reference>
<dbReference type="EnsemblPlants" id="evm.model.06.1333">
    <property type="protein sequence ID" value="cds.evm.model.06.1333"/>
    <property type="gene ID" value="evm.TU.06.1333"/>
</dbReference>
<dbReference type="Proteomes" id="UP000596661">
    <property type="component" value="Chromosome 6"/>
</dbReference>
<feature type="compositionally biased region" description="Low complexity" evidence="1">
    <location>
        <begin position="226"/>
        <end position="238"/>
    </location>
</feature>
<protein>
    <submittedName>
        <fullName evidence="2">Uncharacterized protein</fullName>
    </submittedName>
</protein>
<feature type="region of interest" description="Disordered" evidence="1">
    <location>
        <begin position="225"/>
        <end position="244"/>
    </location>
</feature>
<dbReference type="Gramene" id="evm.model.06.1333">
    <property type="protein sequence ID" value="cds.evm.model.06.1333"/>
    <property type="gene ID" value="evm.TU.06.1333"/>
</dbReference>
<reference evidence="2" key="2">
    <citation type="submission" date="2021-03" db="UniProtKB">
        <authorList>
            <consortium name="EnsemblPlants"/>
        </authorList>
    </citation>
    <scope>IDENTIFICATION</scope>
</reference>
<feature type="region of interest" description="Disordered" evidence="1">
    <location>
        <begin position="252"/>
        <end position="299"/>
    </location>
</feature>
<accession>A0A803PU09</accession>
<organism evidence="2 3">
    <name type="scientific">Cannabis sativa</name>
    <name type="common">Hemp</name>
    <name type="synonym">Marijuana</name>
    <dbReference type="NCBI Taxonomy" id="3483"/>
    <lineage>
        <taxon>Eukaryota</taxon>
        <taxon>Viridiplantae</taxon>
        <taxon>Streptophyta</taxon>
        <taxon>Embryophyta</taxon>
        <taxon>Tracheophyta</taxon>
        <taxon>Spermatophyta</taxon>
        <taxon>Magnoliopsida</taxon>
        <taxon>eudicotyledons</taxon>
        <taxon>Gunneridae</taxon>
        <taxon>Pentapetalae</taxon>
        <taxon>rosids</taxon>
        <taxon>fabids</taxon>
        <taxon>Rosales</taxon>
        <taxon>Cannabaceae</taxon>
        <taxon>Cannabis</taxon>
    </lineage>
</organism>
<keyword evidence="3" id="KW-1185">Reference proteome</keyword>
<proteinExistence type="predicted"/>
<dbReference type="AlphaFoldDB" id="A0A803PU09"/>
<evidence type="ECO:0000313" key="2">
    <source>
        <dbReference type="EnsemblPlants" id="cds.evm.model.06.1333"/>
    </source>
</evidence>
<sequence length="299" mass="32776">MDERNLIMNLLNGLGPEYDPVVVHVTNLVDNLSFELIQSLLFPHESRLEQHYIVHDSSPKIMANLTTSSPRFASSLPNSRSTGVNRCGYGYNQSSRPLGRFDKAFIPPKSGANKHVATGMENLDYEIPYHGQDTLAVGDGKKLHISHIGYLCESSTGRIYVTRNVQFNEEEFPALAVQSPTQVTTPTHNTNSSLSFFTSPIPQTTNASYPFATEEHITVATSQQMSDLPSAAPSDSPSGFPTTELVTNMPLPTTLTSKTTNPSQTVIPANISSPQQYPTNSPTHQDPLYPSHHPQIVTL</sequence>
<feature type="compositionally biased region" description="Polar residues" evidence="1">
    <location>
        <begin position="252"/>
        <end position="284"/>
    </location>
</feature>
<evidence type="ECO:0000256" key="1">
    <source>
        <dbReference type="SAM" id="MobiDB-lite"/>
    </source>
</evidence>